<reference evidence="5 6" key="1">
    <citation type="submission" date="2024-10" db="EMBL/GenBank/DDBJ databases">
        <title>The Natural Products Discovery Center: Release of the First 8490 Sequenced Strains for Exploring Actinobacteria Biosynthetic Diversity.</title>
        <authorList>
            <person name="Kalkreuter E."/>
            <person name="Kautsar S.A."/>
            <person name="Yang D."/>
            <person name="Bader C.D."/>
            <person name="Teijaro C.N."/>
            <person name="Fluegel L."/>
            <person name="Davis C.M."/>
            <person name="Simpson J.R."/>
            <person name="Lauterbach L."/>
            <person name="Steele A.D."/>
            <person name="Gui C."/>
            <person name="Meng S."/>
            <person name="Li G."/>
            <person name="Viehrig K."/>
            <person name="Ye F."/>
            <person name="Su P."/>
            <person name="Kiefer A.F."/>
            <person name="Nichols A."/>
            <person name="Cepeda A.J."/>
            <person name="Yan W."/>
            <person name="Fan B."/>
            <person name="Jiang Y."/>
            <person name="Adhikari A."/>
            <person name="Zheng C.-J."/>
            <person name="Schuster L."/>
            <person name="Cowan T.M."/>
            <person name="Smanski M.J."/>
            <person name="Chevrette M.G."/>
            <person name="De Carvalho L.P.S."/>
            <person name="Shen B."/>
        </authorList>
    </citation>
    <scope>NUCLEOTIDE SEQUENCE [LARGE SCALE GENOMIC DNA]</scope>
    <source>
        <strain evidence="5 6">NPDC002593</strain>
    </source>
</reference>
<keyword evidence="1 5" id="KW-0489">Methyltransferase</keyword>
<dbReference type="CDD" id="cd02440">
    <property type="entry name" value="AdoMet_MTases"/>
    <property type="match status" value="1"/>
</dbReference>
<dbReference type="EMBL" id="JBIAQY010000018">
    <property type="protein sequence ID" value="MFF3573414.1"/>
    <property type="molecule type" value="Genomic_DNA"/>
</dbReference>
<name>A0ABW6SAY8_9NOCA</name>
<evidence type="ECO:0000256" key="1">
    <source>
        <dbReference type="ARBA" id="ARBA00022603"/>
    </source>
</evidence>
<feature type="domain" description="Methyltransferase" evidence="4">
    <location>
        <begin position="49"/>
        <end position="137"/>
    </location>
</feature>
<dbReference type="Gene3D" id="3.40.50.150">
    <property type="entry name" value="Vaccinia Virus protein VP39"/>
    <property type="match status" value="1"/>
</dbReference>
<evidence type="ECO:0000313" key="6">
    <source>
        <dbReference type="Proteomes" id="UP001601992"/>
    </source>
</evidence>
<keyword evidence="3" id="KW-0949">S-adenosyl-L-methionine</keyword>
<dbReference type="EC" id="2.1.-.-" evidence="5"/>
<evidence type="ECO:0000313" key="5">
    <source>
        <dbReference type="EMBL" id="MFF3573414.1"/>
    </source>
</evidence>
<evidence type="ECO:0000256" key="2">
    <source>
        <dbReference type="ARBA" id="ARBA00022679"/>
    </source>
</evidence>
<dbReference type="PANTHER" id="PTHR43464">
    <property type="entry name" value="METHYLTRANSFERASE"/>
    <property type="match status" value="1"/>
</dbReference>
<dbReference type="RefSeq" id="WP_051194168.1">
    <property type="nucleotide sequence ID" value="NZ_JBIAQY010000018.1"/>
</dbReference>
<dbReference type="InterPro" id="IPR029063">
    <property type="entry name" value="SAM-dependent_MTases_sf"/>
</dbReference>
<evidence type="ECO:0000256" key="3">
    <source>
        <dbReference type="ARBA" id="ARBA00022691"/>
    </source>
</evidence>
<gene>
    <name evidence="5" type="ORF">ACFYXQ_37220</name>
</gene>
<evidence type="ECO:0000259" key="4">
    <source>
        <dbReference type="Pfam" id="PF13649"/>
    </source>
</evidence>
<dbReference type="SUPFAM" id="SSF53335">
    <property type="entry name" value="S-adenosyl-L-methionine-dependent methyltransferases"/>
    <property type="match status" value="1"/>
</dbReference>
<proteinExistence type="predicted"/>
<keyword evidence="2 5" id="KW-0808">Transferase</keyword>
<dbReference type="GO" id="GO:0008168">
    <property type="term" value="F:methyltransferase activity"/>
    <property type="evidence" value="ECO:0007669"/>
    <property type="project" value="UniProtKB-KW"/>
</dbReference>
<dbReference type="GO" id="GO:0032259">
    <property type="term" value="P:methylation"/>
    <property type="evidence" value="ECO:0007669"/>
    <property type="project" value="UniProtKB-KW"/>
</dbReference>
<comment type="caution">
    <text evidence="5">The sequence shown here is derived from an EMBL/GenBank/DDBJ whole genome shotgun (WGS) entry which is preliminary data.</text>
</comment>
<dbReference type="InterPro" id="IPR041698">
    <property type="entry name" value="Methyltransf_25"/>
</dbReference>
<dbReference type="PANTHER" id="PTHR43464:SF19">
    <property type="entry name" value="UBIQUINONE BIOSYNTHESIS O-METHYLTRANSFERASE, MITOCHONDRIAL"/>
    <property type="match status" value="1"/>
</dbReference>
<dbReference type="Proteomes" id="UP001601992">
    <property type="component" value="Unassembled WGS sequence"/>
</dbReference>
<accession>A0ABW6SAY8</accession>
<sequence>MGVLRYRVSHALGFRPWEAAARQPDLSRILAAEFDQEQAGAQPPFGTALDLGCGTGRHAIELARRGWQVTGVDIVPKAIRLATRRARAAGVDARFLKGDITALPAEVGTGYRLILDFGAFHGLTDPERHTMGRQVDTVAAADAILLMVAFELGRHGPLPRGAAPADLTAAFPGWTIIDDVPLLKWLGRMVHLYRLRRTEVPGTPTSG</sequence>
<keyword evidence="6" id="KW-1185">Reference proteome</keyword>
<dbReference type="Pfam" id="PF13649">
    <property type="entry name" value="Methyltransf_25"/>
    <property type="match status" value="1"/>
</dbReference>
<organism evidence="5 6">
    <name type="scientific">Nocardia jiangxiensis</name>
    <dbReference type="NCBI Taxonomy" id="282685"/>
    <lineage>
        <taxon>Bacteria</taxon>
        <taxon>Bacillati</taxon>
        <taxon>Actinomycetota</taxon>
        <taxon>Actinomycetes</taxon>
        <taxon>Mycobacteriales</taxon>
        <taxon>Nocardiaceae</taxon>
        <taxon>Nocardia</taxon>
    </lineage>
</organism>
<protein>
    <submittedName>
        <fullName evidence="5">Class I SAM-dependent methyltransferase</fullName>
        <ecNumber evidence="5">2.1.-.-</ecNumber>
    </submittedName>
</protein>